<sequence>MLHTKRGLNTKPCSEYTVAVVCAHEFEMSAVRAMFSDEYDSPQPEQGDPNHYIVGCFAGHDIVIAWRPGLQSESAAAMVAMDLYRTFPSIESCFLTGIGGGVPGTCDIRLGDVVVGHSEGIPPLVQYSLGTGPNGRFQRRNSRRPQYETFKAAFITRSDMIRTPWPNRSFIAEMHQRGSHFNFQRPPSASDVLFAADYPHAPNDGHACENCDAELVVERSARENDDPKVHYGLIASGVGITRRDFEEVPEAQQLGRDVLCVDVEAAGLSPPIQCIVVRGISDYADSHKNNDWQYYAAAAAAACTKEILLNMDSGRYQKPLKATSGFRRITSSPYGTDDVHLFVGNGIQNLGGSMTCGGSFNVTLGR</sequence>
<reference evidence="1" key="1">
    <citation type="submission" date="2022-12" db="EMBL/GenBank/DDBJ databases">
        <title>Genome Sequence of Lasiodiplodia mahajangana.</title>
        <authorList>
            <person name="Buettner E."/>
        </authorList>
    </citation>
    <scope>NUCLEOTIDE SEQUENCE</scope>
    <source>
        <strain evidence="1">VT137</strain>
    </source>
</reference>
<accession>A0ACC2JYE3</accession>
<name>A0ACC2JYE3_9PEZI</name>
<proteinExistence type="predicted"/>
<keyword evidence="2" id="KW-1185">Reference proteome</keyword>
<protein>
    <submittedName>
        <fullName evidence="1">Uncharacterized protein</fullName>
    </submittedName>
</protein>
<dbReference type="EMBL" id="JAPUUL010000116">
    <property type="protein sequence ID" value="KAJ8132530.1"/>
    <property type="molecule type" value="Genomic_DNA"/>
</dbReference>
<evidence type="ECO:0000313" key="1">
    <source>
        <dbReference type="EMBL" id="KAJ8132530.1"/>
    </source>
</evidence>
<dbReference type="Proteomes" id="UP001153332">
    <property type="component" value="Unassembled WGS sequence"/>
</dbReference>
<comment type="caution">
    <text evidence="1">The sequence shown here is derived from an EMBL/GenBank/DDBJ whole genome shotgun (WGS) entry which is preliminary data.</text>
</comment>
<evidence type="ECO:0000313" key="2">
    <source>
        <dbReference type="Proteomes" id="UP001153332"/>
    </source>
</evidence>
<organism evidence="1 2">
    <name type="scientific">Lasiodiplodia mahajangana</name>
    <dbReference type="NCBI Taxonomy" id="1108764"/>
    <lineage>
        <taxon>Eukaryota</taxon>
        <taxon>Fungi</taxon>
        <taxon>Dikarya</taxon>
        <taxon>Ascomycota</taxon>
        <taxon>Pezizomycotina</taxon>
        <taxon>Dothideomycetes</taxon>
        <taxon>Dothideomycetes incertae sedis</taxon>
        <taxon>Botryosphaeriales</taxon>
        <taxon>Botryosphaeriaceae</taxon>
        <taxon>Lasiodiplodia</taxon>
    </lineage>
</organism>
<gene>
    <name evidence="1" type="ORF">O1611_g1096</name>
</gene>